<evidence type="ECO:0000313" key="1">
    <source>
        <dbReference type="EMBL" id="VXB88256.1"/>
    </source>
</evidence>
<accession>A0A653UFN6</accession>
<dbReference type="AlphaFoldDB" id="A0A653UFN6"/>
<dbReference type="Proteomes" id="UP000437562">
    <property type="component" value="Unassembled WGS sequence"/>
</dbReference>
<proteinExistence type="predicted"/>
<gene>
    <name evidence="1" type="ORF">BACI71_130016</name>
</gene>
<sequence length="45" mass="5148">MVKGPALKRDLLLFIDLFVSNRATLFLGYKEEKEKMGMELVVSNC</sequence>
<dbReference type="EMBL" id="CABWMC010000005">
    <property type="protein sequence ID" value="VXB88256.1"/>
    <property type="molecule type" value="Genomic_DNA"/>
</dbReference>
<protein>
    <submittedName>
        <fullName evidence="1">Uncharacterized protein</fullName>
    </submittedName>
</protein>
<name>A0A653UFN6_BACMY</name>
<reference evidence="1 2" key="1">
    <citation type="submission" date="2019-10" db="EMBL/GenBank/DDBJ databases">
        <authorList>
            <person name="Karimi E."/>
        </authorList>
    </citation>
    <scope>NUCLEOTIDE SEQUENCE [LARGE SCALE GENOMIC DNA]</scope>
    <source>
        <strain evidence="1">Bacillus sp. 71</strain>
    </source>
</reference>
<evidence type="ECO:0000313" key="2">
    <source>
        <dbReference type="Proteomes" id="UP000437562"/>
    </source>
</evidence>
<organism evidence="1 2">
    <name type="scientific">Bacillus mycoides</name>
    <dbReference type="NCBI Taxonomy" id="1405"/>
    <lineage>
        <taxon>Bacteria</taxon>
        <taxon>Bacillati</taxon>
        <taxon>Bacillota</taxon>
        <taxon>Bacilli</taxon>
        <taxon>Bacillales</taxon>
        <taxon>Bacillaceae</taxon>
        <taxon>Bacillus</taxon>
        <taxon>Bacillus cereus group</taxon>
    </lineage>
</organism>